<dbReference type="FunFam" id="3.40.366.10:FF:000002">
    <property type="entry name" value="Probable polyketide synthase 2"/>
    <property type="match status" value="2"/>
</dbReference>
<dbReference type="Gene3D" id="1.10.1200.10">
    <property type="entry name" value="ACP-like"/>
    <property type="match status" value="4"/>
</dbReference>
<dbReference type="SUPFAM" id="SSF55048">
    <property type="entry name" value="Probable ACP-binding domain of malonyl-CoA ACP transacylase"/>
    <property type="match status" value="4"/>
</dbReference>
<dbReference type="Gene3D" id="3.40.50.11460">
    <property type="match status" value="1"/>
</dbReference>
<dbReference type="PROSITE" id="PS52004">
    <property type="entry name" value="KS3_2"/>
    <property type="match status" value="4"/>
</dbReference>
<feature type="domain" description="Ketosynthase family 3 (KS3)" evidence="9">
    <location>
        <begin position="4694"/>
        <end position="5119"/>
    </location>
</feature>
<dbReference type="SUPFAM" id="SSF52151">
    <property type="entry name" value="FabD/lysophospholipase-like"/>
    <property type="match status" value="4"/>
</dbReference>
<dbReference type="InterPro" id="IPR049900">
    <property type="entry name" value="PKS_mFAS_DH"/>
</dbReference>
<dbReference type="InterPro" id="IPR042104">
    <property type="entry name" value="PKS_dehydratase_sf"/>
</dbReference>
<dbReference type="Proteomes" id="UP000272400">
    <property type="component" value="Unassembled WGS sequence"/>
</dbReference>
<reference evidence="11 12" key="1">
    <citation type="submission" date="2018-11" db="EMBL/GenBank/DDBJ databases">
        <title>Sequencing the genomes of 1000 actinobacteria strains.</title>
        <authorList>
            <person name="Klenk H.-P."/>
        </authorList>
    </citation>
    <scope>NUCLEOTIDE SEQUENCE [LARGE SCALE GENOMIC DNA]</scope>
    <source>
        <strain evidence="11 12">DSM 44254</strain>
    </source>
</reference>
<dbReference type="SMART" id="SM00829">
    <property type="entry name" value="PKS_ER"/>
    <property type="match status" value="1"/>
</dbReference>
<dbReference type="InterPro" id="IPR036291">
    <property type="entry name" value="NAD(P)-bd_dom_sf"/>
</dbReference>
<dbReference type="InterPro" id="IPR020806">
    <property type="entry name" value="PKS_PP-bd"/>
</dbReference>
<dbReference type="Gene3D" id="3.30.70.3290">
    <property type="match status" value="4"/>
</dbReference>
<feature type="compositionally biased region" description="Acidic residues" evidence="7">
    <location>
        <begin position="875"/>
        <end position="886"/>
    </location>
</feature>
<feature type="domain" description="PKS/mFAS DH" evidence="10">
    <location>
        <begin position="3932"/>
        <end position="4198"/>
    </location>
</feature>
<keyword evidence="12" id="KW-1185">Reference proteome</keyword>
<feature type="active site" description="Proton donor; for dehydratase activity" evidence="6">
    <location>
        <position position="4122"/>
    </location>
</feature>
<dbReference type="Gene3D" id="3.40.366.10">
    <property type="entry name" value="Malonyl-Coenzyme A Acyl Carrier Protein, domain 2"/>
    <property type="match status" value="4"/>
</dbReference>
<dbReference type="Pfam" id="PF16197">
    <property type="entry name" value="KAsynt_C_assoc"/>
    <property type="match status" value="4"/>
</dbReference>
<dbReference type="SUPFAM" id="SSF53901">
    <property type="entry name" value="Thiolase-like"/>
    <property type="match status" value="4"/>
</dbReference>
<feature type="region of interest" description="N-terminal hotdog fold" evidence="6">
    <location>
        <begin position="5573"/>
        <end position="5695"/>
    </location>
</feature>
<feature type="domain" description="PKS/mFAS DH" evidence="10">
    <location>
        <begin position="5573"/>
        <end position="5841"/>
    </location>
</feature>
<dbReference type="CDD" id="cd00833">
    <property type="entry name" value="PKS"/>
    <property type="match status" value="4"/>
</dbReference>
<feature type="region of interest" description="Disordered" evidence="7">
    <location>
        <begin position="859"/>
        <end position="889"/>
    </location>
</feature>
<evidence type="ECO:0000256" key="5">
    <source>
        <dbReference type="ARBA" id="ARBA00023315"/>
    </source>
</evidence>
<evidence type="ECO:0000256" key="7">
    <source>
        <dbReference type="SAM" id="MobiDB-lite"/>
    </source>
</evidence>
<dbReference type="InterPro" id="IPR049552">
    <property type="entry name" value="PKS_DH_N"/>
</dbReference>
<dbReference type="Pfam" id="PF22953">
    <property type="entry name" value="SpnB_Rossmann"/>
    <property type="match status" value="3"/>
</dbReference>
<keyword evidence="2" id="KW-0597">Phosphoprotein</keyword>
<comment type="caution">
    <text evidence="11">The sequence shown here is derived from an EMBL/GenBank/DDBJ whole genome shotgun (WGS) entry which is preliminary data.</text>
</comment>
<organism evidence="11 12">
    <name type="scientific">Actinocorallia herbida</name>
    <dbReference type="NCBI Taxonomy" id="58109"/>
    <lineage>
        <taxon>Bacteria</taxon>
        <taxon>Bacillati</taxon>
        <taxon>Actinomycetota</taxon>
        <taxon>Actinomycetes</taxon>
        <taxon>Streptosporangiales</taxon>
        <taxon>Thermomonosporaceae</taxon>
        <taxon>Actinocorallia</taxon>
    </lineage>
</organism>
<dbReference type="SUPFAM" id="SSF50129">
    <property type="entry name" value="GroES-like"/>
    <property type="match status" value="1"/>
</dbReference>
<dbReference type="PROSITE" id="PS00012">
    <property type="entry name" value="PHOSPHOPANTETHEINE"/>
    <property type="match status" value="2"/>
</dbReference>
<dbReference type="InterPro" id="IPR016039">
    <property type="entry name" value="Thiolase-like"/>
</dbReference>
<accession>A0A3N1D0G9</accession>
<dbReference type="InterPro" id="IPR013154">
    <property type="entry name" value="ADH-like_N"/>
</dbReference>
<feature type="region of interest" description="C-terminal hotdog fold" evidence="6">
    <location>
        <begin position="5705"/>
        <end position="5841"/>
    </location>
</feature>
<dbReference type="InterPro" id="IPR032821">
    <property type="entry name" value="PKS_assoc"/>
</dbReference>
<evidence type="ECO:0000313" key="11">
    <source>
        <dbReference type="EMBL" id="ROO87031.1"/>
    </source>
</evidence>
<dbReference type="InterPro" id="IPR020843">
    <property type="entry name" value="ER"/>
</dbReference>
<dbReference type="Pfam" id="PF08659">
    <property type="entry name" value="KR"/>
    <property type="match status" value="3"/>
</dbReference>
<dbReference type="Pfam" id="PF08240">
    <property type="entry name" value="ADH_N"/>
    <property type="match status" value="1"/>
</dbReference>
<dbReference type="EMBL" id="RJKE01000001">
    <property type="protein sequence ID" value="ROO87031.1"/>
    <property type="molecule type" value="Genomic_DNA"/>
</dbReference>
<evidence type="ECO:0000256" key="4">
    <source>
        <dbReference type="ARBA" id="ARBA00023268"/>
    </source>
</evidence>
<evidence type="ECO:0000259" key="8">
    <source>
        <dbReference type="PROSITE" id="PS50075"/>
    </source>
</evidence>
<feature type="domain" description="Carrier" evidence="8">
    <location>
        <begin position="903"/>
        <end position="978"/>
    </location>
</feature>
<dbReference type="SUPFAM" id="SSF47336">
    <property type="entry name" value="ACP-like"/>
    <property type="match status" value="4"/>
</dbReference>
<dbReference type="InterPro" id="IPR016036">
    <property type="entry name" value="Malonyl_transacylase_ACP-bd"/>
</dbReference>
<feature type="active site" description="Proton acceptor; for dehydratase activity" evidence="6">
    <location>
        <position position="3963"/>
    </location>
</feature>
<dbReference type="GO" id="GO:0031177">
    <property type="term" value="F:phosphopantetheine binding"/>
    <property type="evidence" value="ECO:0007669"/>
    <property type="project" value="InterPro"/>
</dbReference>
<dbReference type="InterPro" id="IPR013968">
    <property type="entry name" value="PKS_KR"/>
</dbReference>
<keyword evidence="5" id="KW-0012">Acyltransferase</keyword>
<dbReference type="RefSeq" id="WP_123666371.1">
    <property type="nucleotide sequence ID" value="NZ_RJKE01000001.1"/>
</dbReference>
<dbReference type="OrthoDB" id="4537517at2"/>
<dbReference type="InterPro" id="IPR020841">
    <property type="entry name" value="PKS_Beta-ketoAc_synthase_dom"/>
</dbReference>
<evidence type="ECO:0000259" key="10">
    <source>
        <dbReference type="PROSITE" id="PS52019"/>
    </source>
</evidence>
<dbReference type="InterPro" id="IPR014030">
    <property type="entry name" value="Ketoacyl_synth_N"/>
</dbReference>
<dbReference type="PANTHER" id="PTHR43775:SF51">
    <property type="entry name" value="INACTIVE PHENOLPHTHIOCEROL SYNTHESIS POLYKETIDE SYNTHASE TYPE I PKS1-RELATED"/>
    <property type="match status" value="1"/>
</dbReference>
<keyword evidence="3 11" id="KW-0808">Transferase</keyword>
<evidence type="ECO:0000313" key="12">
    <source>
        <dbReference type="Proteomes" id="UP000272400"/>
    </source>
</evidence>
<dbReference type="InterPro" id="IPR020807">
    <property type="entry name" value="PKS_DH"/>
</dbReference>
<dbReference type="FunFam" id="1.10.1200.10:FF:000007">
    <property type="entry name" value="Probable polyketide synthase pks17"/>
    <property type="match status" value="2"/>
</dbReference>
<dbReference type="FunFam" id="3.40.50.720:FF:000209">
    <property type="entry name" value="Polyketide synthase Pks12"/>
    <property type="match status" value="1"/>
</dbReference>
<dbReference type="Pfam" id="PF00698">
    <property type="entry name" value="Acyl_transf_1"/>
    <property type="match status" value="4"/>
</dbReference>
<dbReference type="InterPro" id="IPR018201">
    <property type="entry name" value="Ketoacyl_synth_AS"/>
</dbReference>
<dbReference type="InterPro" id="IPR011032">
    <property type="entry name" value="GroES-like_sf"/>
</dbReference>
<feature type="domain" description="PKS/mFAS DH" evidence="10">
    <location>
        <begin position="1885"/>
        <end position="2155"/>
    </location>
</feature>
<dbReference type="Pfam" id="PF02801">
    <property type="entry name" value="Ketoacyl-synt_C"/>
    <property type="match status" value="4"/>
</dbReference>
<dbReference type="SMART" id="SM01294">
    <property type="entry name" value="PKS_PP_betabranch"/>
    <property type="match status" value="4"/>
</dbReference>
<dbReference type="Gene3D" id="3.10.129.110">
    <property type="entry name" value="Polyketide synthase dehydratase"/>
    <property type="match status" value="3"/>
</dbReference>
<dbReference type="SMART" id="SM00822">
    <property type="entry name" value="PKS_KR"/>
    <property type="match status" value="3"/>
</dbReference>
<dbReference type="Pfam" id="PF00109">
    <property type="entry name" value="ketoacyl-synt"/>
    <property type="match status" value="4"/>
</dbReference>
<feature type="active site" description="Proton donor; for dehydratase activity" evidence="6">
    <location>
        <position position="5764"/>
    </location>
</feature>
<dbReference type="GO" id="GO:0016491">
    <property type="term" value="F:oxidoreductase activity"/>
    <property type="evidence" value="ECO:0007669"/>
    <property type="project" value="InterPro"/>
</dbReference>
<dbReference type="PANTHER" id="PTHR43775">
    <property type="entry name" value="FATTY ACID SYNTHASE"/>
    <property type="match status" value="1"/>
</dbReference>
<dbReference type="InterPro" id="IPR050091">
    <property type="entry name" value="PKS_NRPS_Biosynth_Enz"/>
</dbReference>
<dbReference type="PROSITE" id="PS00606">
    <property type="entry name" value="KS3_1"/>
    <property type="match status" value="2"/>
</dbReference>
<dbReference type="SMART" id="SM00825">
    <property type="entry name" value="PKS_KS"/>
    <property type="match status" value="4"/>
</dbReference>
<dbReference type="InterPro" id="IPR036736">
    <property type="entry name" value="ACP-like_sf"/>
</dbReference>
<feature type="domain" description="Carrier" evidence="8">
    <location>
        <begin position="6275"/>
        <end position="6350"/>
    </location>
</feature>
<feature type="active site" description="Proton acceptor; for dehydratase activity" evidence="6">
    <location>
        <position position="5604"/>
    </location>
</feature>
<evidence type="ECO:0000256" key="3">
    <source>
        <dbReference type="ARBA" id="ARBA00022679"/>
    </source>
</evidence>
<sequence>MNEPIAIVGISCRFPGGDGPERFWRLLRDGRSAIGQAPEGRWEDVELPMRRGGFLDGIDGMDRDFFGISPREASVMDPQQRLVLELGWEALENARTLPGDLRGSRTGVYVGAIWDDYAALLRGLGGPTPHTLTGTNRGIIANRLSYVLGLHGPSLTVDTGQSSSLVAVQLACESLWRGESELALAGGVNLNILGEGTLGALRFGALSPDGQCRTFDADANGYVRGEGGALVVLKPLARAVADGDRIYCTILGGAVNNDGATDGLTTPSTQGQAAVLRDAYRNAGISPADVQYVELHGTGTRVGDPVEAAALGSVLGPGRDASLIVGSAKTNIGHLEGAAGIAGLVKTALGLRHHEIPASLGHTTPNPAIPLDELRLSVQTELTPWPGPRHTALAGVSSFGMGGTNCHLVLAAAPEGPPPAAEPTGPATVPWLVSGRTAKAVRAQAAVLADFLADRPTASPAVIAAALATTRTAFEHRAAVLGADRETLIAGLRSLAAPGTAAEEVVSGRITGGGTAFLFTGQGAQRAGMGRQLAAAFPVFASALDAVWAETDRHLPRSLREVMWAEPGGADAALLDRTQYTQPALFAVEVALYRLLESYGVRPDHVAGHSIGEFAAAHAAGVLSLADAARLVTARGALMQELPAGGAMVAVRASAAEVGDLAVGPVGLAAVNGPASVVLSGPEAETLRVAAALEERGHRTRRLRVGHAFHSALMEPMLDRFAEVAAEVEFRPARLPVVSMLTGRPADAELRDPEYWVRQIREPVRFADCVSGLREAGVRTFVELGPGRVLTVLAEENLDDGESAFLPTLRDGAEEHALVAALAGLHVRGAEVGWRTLLGTGSADLPTYAFQRKRVWPDTAERRQTAPAPAGIPEAAEEERAPDEDGPYARGTLAALGGTEARRRLTDLVRVCVEAALGYGPDDTLDPLRTFKELGFDSATGVELRNRLQAMSGLRLPTTMIFDWPTPHGLVAHLHEELLAPPGDGDRPAAPERNDEPIAIVGIGCRYPGGVRSADDLWRLVRDGRDAITEFPGNRGWDLRALLGDGTAPGGSATRHGGFLHDADAFDAAFFGLSPREATAMDPQQRLLLETAWETFEHAGIDPTGLARSPVGVFVGATAHGYGPELREPVEGYDGFRLTGSTVSVASGRIAYAFGFEGPAVTIDTACSSSLVSLHLAARALLAGDCTMALAGGVTVMSSPGMFLEFSRQNGLAPDGRCKPFAAAADGTGWAEGVGLVLLERLSDAERLGHQILAVVKGSAINQDGASNGLSAPNGPAQRRVIEQALAGAGLRAAEVDAIEAHGTGTTLGDPIEAQALLATYGRDRAADRPALLGSIKSNIGHTQAAAGVAGVIKMVQAMRHGALPRTLHLDAPTPHVEWDGGGVALLAEERAWPETGRPRRAAVSSFGISGTNAHLILEQAPEQEAASGDAATPPEVALPVSAKDPAALRAAAGLLADHLAEHPGLVPADLAGPLAGRAHLARRAAVVTGHDDRAEAAEALAALAAGRPHPALVLGPDALPSGGGTVFVFPGQGSQWAGMGLRLRDESPAFAAALDDCAQALQPHTGWDLHDVLALPELPTRTDVVQPALFAMMVALARLWQHHGVQPDAVIGHSQGEIAAAHIAGALTLDDAARTVTTRARALLDLADTGRMISLPLNADAAEALIDDLGLTGELHLAALNGPDLTVVAGATAAAAALLAHCTAEKTNARMIPVDYASHTPHMHTLRDTLHTELAGLTPQQATIPFHSTLTGELIEDTTTLDASYWYDNLANPVLFLPTLTSLAADHAAFIETSPHPVLVPAIRETADAPVSAHPTLRRDDGGHRRFLTSLTGHRLHSAAPGRAAERRHPDVPLPTYPFRETRYWLDPAGGRNAAGTGLDPSDHPLLATTGTLPDGRWQATGLLSAASPAWAPDHAVHGTALLPGTAFLDLALHAGEATGCPVVAELTLQAPLPLTADEPRDLHVSVTAPDERDRRGITVHSRPRAGGGWTEHASGILAPAAPEAEPAEVSWPPRDTAPADLSGLYPALAEHGYGYGPAFQNLRELRTRGPELHALVQSPPDTPLGGHGLHPALLDASLHALLRATVLAENGPVSLPFSWSGVRLWATGAESLYVTLTPLRPGTVALHAADPSGRPVLTVDELTLREATADPASGAVSAGDDLFEVRWLPAEHAAADRPAPVFLSGSLAELATAVESGAVEAPADLVVPPALIAATCGRELDDCDCADSVATATATALALLQEWLAAPALHGGTLTLCTARAHTLPGDDHPVHLPHSAVWGLVRSAQNENPGHFHLLDVVGDAPEEITAAVAAAHALGEDQLALRDGTVFAPRLAKPGTGRVRPASPAAWRLDISGRTGTFDDLVVVPSDAGSAPLGPGEVRVAVRAAGVNFRDVFVTLAMREGETGLGLEGAGIVLETGAEVTGLAPGDRVFGLFPRAFAPAAVADARHLARLPEDWTFEQGASVPIVFLTAYHGLVDLAGIRAGQRVLVHAAAGGVGMAAVQLARHFGAKVFGTASAGKRDALDALGLDAAHRSDSRSLAFEPAFRERTGGQGVDIVLNSLARDFVDASLRLLPRGGAFIEIGKTDIRDPERVAADHPGVTYTAFDLLAVDPERIRAMLGDLAALFASGTLKPLPTRSWDLTEARAALRHLQEGANVGKVVLVPPRALDPDGTVLITGGTGTLGGLVARHLVTVHGARRLLLAGRRGPDAPGVAELSAELEGLGAQVTVAACDAADPDALDALLSDLPAAHPLTAVVHAAGLLRDAPVSGLTEEALHAVMRPKVHAAWNLHQQTRDLDLAAFVLFSSAVGVLGNPGQANYAAANTYLDALAQHRRRHGLAAVSVSWGLWERGSGMTGALTSADRARLRRAGLTPLADAHALALLDTALQLGSPHVVATPLPPATAAAHPSPLVRGLAPATRRVTATGGAAVAAGWAEAVAALPADERYARVLGEVREQVGIVLGHPSPEGLDTGRAFREIGFDSLTSVELRNRLNARTGRRLPTTVVFDRPTIDELTRYLIEELTGGAPAGTPDTPATVAADDDPIAIVAMSCRYPGGADTPDALWRLALDGVDAIGAFPEDRGWSPTLFDPDPDRPGTSYVRHGGFLYDAGGFDAEFFGIGPREALAMDPQQRLLLEASWEAMENAGIDPAELRGRPVGVFVGAIAQDYGPRMHHGPRDVGGYLLTGSITSAISGRISYTFGFEGPAVTVDTACSSSLVALHLAARSLRSGECEMALAGGVTVMSSPGMFLEFSRQRGLAPDGRCKPFAAAADGTAFAEGAGLVVLERLADAERRGHTVLAVLKGSAINQDGASNGLSAPNGPAQERVIEQALRAAGLTSDQVDAVEAHGTGTMLGDPIEAQALLNTYGRDRGADSPLWLGSVKSNIGHSQAAAGVAGVIKMVQALRHGALPRSLHVDEPSPHVAWETGGVALLTETTPWPARERPRRAAVSSFGISGTNAHLILEQAPERAGVGGGAAEPPTVAVPLSARSPQALREAAARLAAHLGDRPESGPAGLAAALVRRRPFAHRAVVVAERDDRAGLGEALAALTAGETHPALVTGTPGTGGLVYLFSGQGSQFPGMGRDLHTAFPAFADAFDAVCEAFSPHLERPLKDVVFGDDPLINDTAYAQPALFAVQVALYRLLEGQGATPDHLLGHSIGELTAAHLAGLWTLEDAARLIAARGRLMSTLPTGGGMLTVQANETELTPYLDGADVEIAGVNSPRSTVLSGPVDALDAVAARLTRDGVEARRLVVSHAFHSALMEPMLTEFQEIAATVTYHPTHLPVVSNLTGRTATHEQLTDPAYWTAQIRGTVRFHDGLTHLDTQHTPTLYLELGPRPTLSTLVHQSLDGETAVQPVLDHRKADAAAFLTALARLHVHGRAALPADGRAPDVPPPAYPFQRSRYWLAASTGSGDVSGLGLGSAGHPLLSTETALPGGRWQATGRIALETQPWLADHAVHGTPLLPGTAFLDLALHAGRATGCAMVEELTLQSPLFLAAGRPRDVHVTVAPPDELGRRALALHSRSGDEEKWTEHAAGLLAPSRDLAGGSAPPLEHGEPVDLTDLYERLAEHGYDYGPAFQNLRDLRRDGASFHGTVRLDPDLATAGYGLHPALLDAALHPLAVQGMADGQTPLPFSWRDVRAVPSDAAELRVRITPTGPGKVEVAVADPFGEPVLTVGALVTRPVSAAEFRRAFTDRGALPLRSVVWEPVSPTGPGRAPGSVLEAPAGLAPRATAEHVLAAVRSWLGQEDEAPLLVVTRSAIGADPDLGQAPVCGLVRTAQSEHPGRIVLLDADAEVTAEIAAAALGTGRPELLLRDGRLLAPSHAEITSEPGRLGSPGTVLITGGLGSLGALVAAHLVTTHSVRHLLLVGRRGPDAPGAADLRTRLEELGAHVTIAACDTADPEALAALLATIPAEHPLTTVIHAAGVLHDAPLENQTPAHLETVFRPKVDAAWNLHQQTSHLDLEAFILFSSAAGTLGNPGQANYAAANTYLDALAHHRHNNGLPATSIAWGLWEHDGMGGALSPADLARLARRGITPLTSAQGLALFDTALAATEPQVIAAPPARKAPQPRTQSGGLAERLAGRAEAEQGKILLELIHAQVRTVLGLGQDAALDPDLPFRDLGFDSLAAVELRNLLTKATGLRLVTTLVFDHPTPRALARHLRAELAGASGSRAAAPSRAADPGEPIAIVGMGCRYPGGVRSPQDLWRLVASGADAVGPFPADRGWDDDLFDPDPERTGKSYVRHGGFLYDAGDFDAPFFGISPREAVAMDPQHRLLLETSWETLESAGIDPAALRGRPVGVFTGVMYDDYGQRVARSSGSLEGYLVSGSAGSIASGRVAYTFGFEGPAVTIDTACSSSLVATHLAAQALRSGECELALAGGVTVMATPSVFLEFSRQRGLAPDGRCKPFSAAADGTGWGEGAGLLLLERLSDARRNGHEILGVIRGSAVNQDGASNGLSAPNGPSQERVIAQALANARLTADQVDAVEAHGTGTTLGDPIEAQALLNTYGRHHTAERPVYLGAVKSNIGHTQAAAGVAGMIKMVQAMRHGSLPRTLHLDAPSPHVAWDSGHLALLAEAVPWPETGRPRRAAVSSFGISGTNAHVILEEPPTDPAAPVAESPETVLVRLSAKEPAALREAAARLAGHLAGHPALTPAELATALAARPLFRHRASVVVGRTEREPLTSALAALAADGAHPALVTGEARGGGTVFLFSGQGSQFPGMGRDLHTTYPAFADAFDTTCEAFTPHLERPLKDVVFGDDPLINDTAYAQPALFALQTALFHLLAHHGVHPDHLLGHSIGELTAAHLAGLWTLKDAARLIAARGRLMSALPTGGGMLTVQAGETDLPPLPDDLAVAGVNAPRSTVLSGPLDALDRYAAVLDGRRIEHRRLVVGHAFHSALMEPMLAEFQEIAANLTYHPTHLPVVSNLTGRTATHEQLTDPAYWTAQIRGTVRFHDGLTHLDTEHTPTLYLELGPRATLSTLARQSLDGETAVQPVLDHRKADAAAFLTALAHTEAPWTAPAARPEVPLPTYPFQHRRYWPTGDAAPATASGLGLAAAGHPLLGATVELPDEAVAFTARLSAGTHPWLLDHAVQGMPLLPAAALLDLALHAGRTVGCPVIEKLTLHEAVFLVPDEPLDLQLVAGPPDPAGTRPLTVRSRPSGADAGWTLHASGTLTATAPEPAVVPPVPRDARPTDTSGLYDTLAGRGYDYGPAFQNLTALREEGVAMHADVRLGEDTPVSGFGLHPALLDAALHPLALREAAGEGRLLLPYSWSNVVLHTTDATDLRAVLEPAGDDAYRVVLTGPDGLPVLTVGSLAIRALPAGALTRKRRNPLYETVWSAAPPAAEPQRSPYVLVPVPDAPDSADSAEAVLPVASAVLAGLRDGLDGDARLVVVTTRAVAAGPDEAPHLGHAALWGLVRTAQSEHPGRIVLIDTDTSPASADALTTAIASGLPQLALRDGRALVPRLTPLAAVPDAPSPLSRPGTVLITGGLGSLGALVAAHLVTAHSVRHLLLTGRRGPDTPGASDLHTRLTELGAHVTIAACDTADPEALAALLTTIPEEHPLTAVIHAAGALRDAPLHAQTDGHLADVFRPKVDAAWNLHRQTSHLDLEAFVLFSSAAGTLGNAGQANYAAANTYLDALAHHRRAHRLPATSIAWGLWESTEGMGGSLSPAALARLARAGISPLTPEQGLALFDAALAADRPVPVPIALDTAALRATAEDALPEVLRDLVPRGAARRAPAVLWPERLTGRTAEEQEGLLADLIGGQVAEVLGLDGPASVSPDRGLFDLGLDSLTAMDLHGRLSRATGLKLAATLVFDYPTLSELAGHLRDGLAAGASGGAAPLAALADLEAAFAELPADLDLRAAAARRLRDLLSRLDERTGASPDDPFSGAGDDELFAFLDGTAS</sequence>
<dbReference type="SMART" id="SM00827">
    <property type="entry name" value="PKS_AT"/>
    <property type="match status" value="4"/>
</dbReference>
<dbReference type="InterPro" id="IPR002364">
    <property type="entry name" value="Quin_OxRdtase/zeta-crystal_CS"/>
</dbReference>
<dbReference type="Gene3D" id="3.40.50.720">
    <property type="entry name" value="NAD(P)-binding Rossmann-like Domain"/>
    <property type="match status" value="3"/>
</dbReference>
<dbReference type="GO" id="GO:0004315">
    <property type="term" value="F:3-oxoacyl-[acyl-carrier-protein] synthase activity"/>
    <property type="evidence" value="ECO:0007669"/>
    <property type="project" value="InterPro"/>
</dbReference>
<dbReference type="InterPro" id="IPR009081">
    <property type="entry name" value="PP-bd_ACP"/>
</dbReference>
<dbReference type="SMART" id="SM00823">
    <property type="entry name" value="PKS_PP"/>
    <property type="match status" value="4"/>
</dbReference>
<dbReference type="PROSITE" id="PS52019">
    <property type="entry name" value="PKS_MFAS_DH"/>
    <property type="match status" value="3"/>
</dbReference>
<dbReference type="SMART" id="SM00826">
    <property type="entry name" value="PKS_DH"/>
    <property type="match status" value="3"/>
</dbReference>
<dbReference type="InterPro" id="IPR006162">
    <property type="entry name" value="Ppantetheine_attach_site"/>
</dbReference>
<dbReference type="CDD" id="cd05195">
    <property type="entry name" value="enoyl_red"/>
    <property type="match status" value="1"/>
</dbReference>
<feature type="region of interest" description="C-terminal hotdog fold" evidence="6">
    <location>
        <begin position="2018"/>
        <end position="2155"/>
    </location>
</feature>
<dbReference type="InterPro" id="IPR014043">
    <property type="entry name" value="Acyl_transferase_dom"/>
</dbReference>
<feature type="region of interest" description="N-terminal hotdog fold" evidence="6">
    <location>
        <begin position="1885"/>
        <end position="2006"/>
    </location>
</feature>
<dbReference type="Pfam" id="PF14765">
    <property type="entry name" value="PS-DH"/>
    <property type="match status" value="3"/>
</dbReference>
<dbReference type="CDD" id="cd08956">
    <property type="entry name" value="KR_3_FAS_SDR_x"/>
    <property type="match status" value="3"/>
</dbReference>
<feature type="domain" description="Carrier" evidence="8">
    <location>
        <begin position="2952"/>
        <end position="3027"/>
    </location>
</feature>
<dbReference type="Pfam" id="PF13602">
    <property type="entry name" value="ADH_zinc_N_2"/>
    <property type="match status" value="1"/>
</dbReference>
<evidence type="ECO:0000256" key="6">
    <source>
        <dbReference type="PROSITE-ProRule" id="PRU01363"/>
    </source>
</evidence>
<feature type="active site" description="Proton donor; for dehydratase activity" evidence="6">
    <location>
        <position position="2077"/>
    </location>
</feature>
<feature type="region of interest" description="C-terminal hotdog fold" evidence="6">
    <location>
        <begin position="4063"/>
        <end position="4198"/>
    </location>
</feature>
<dbReference type="PROSITE" id="PS01162">
    <property type="entry name" value="QOR_ZETA_CRYSTAL"/>
    <property type="match status" value="1"/>
</dbReference>
<dbReference type="PROSITE" id="PS50075">
    <property type="entry name" value="CARRIER"/>
    <property type="match status" value="4"/>
</dbReference>
<dbReference type="GO" id="GO:0004312">
    <property type="term" value="F:fatty acid synthase activity"/>
    <property type="evidence" value="ECO:0007669"/>
    <property type="project" value="TreeGrafter"/>
</dbReference>
<keyword evidence="4" id="KW-0511">Multifunctional enzyme</keyword>
<feature type="domain" description="Ketosynthase family 3 (KS3)" evidence="9">
    <location>
        <begin position="3046"/>
        <end position="3471"/>
    </location>
</feature>
<feature type="domain" description="Carrier" evidence="8">
    <location>
        <begin position="4601"/>
        <end position="4676"/>
    </location>
</feature>
<proteinExistence type="predicted"/>
<dbReference type="GO" id="GO:0008270">
    <property type="term" value="F:zinc ion binding"/>
    <property type="evidence" value="ECO:0007669"/>
    <property type="project" value="InterPro"/>
</dbReference>
<feature type="region of interest" description="N-terminal hotdog fold" evidence="6">
    <location>
        <begin position="3932"/>
        <end position="4053"/>
    </location>
</feature>
<dbReference type="InterPro" id="IPR057326">
    <property type="entry name" value="KR_dom"/>
</dbReference>
<feature type="domain" description="Ketosynthase family 3 (KS3)" evidence="9">
    <location>
        <begin position="2"/>
        <end position="412"/>
    </location>
</feature>
<keyword evidence="1" id="KW-0596">Phosphopantetheine</keyword>
<evidence type="ECO:0000256" key="2">
    <source>
        <dbReference type="ARBA" id="ARBA00022553"/>
    </source>
</evidence>
<dbReference type="FunFam" id="3.40.47.10:FF:000019">
    <property type="entry name" value="Polyketide synthase type I"/>
    <property type="match status" value="3"/>
</dbReference>
<dbReference type="Pfam" id="PF21089">
    <property type="entry name" value="PKS_DH_N"/>
    <property type="match status" value="3"/>
</dbReference>
<gene>
    <name evidence="11" type="ORF">EDD29_4619</name>
</gene>
<dbReference type="InterPro" id="IPR001227">
    <property type="entry name" value="Ac_transferase_dom_sf"/>
</dbReference>
<dbReference type="Gene3D" id="3.90.180.10">
    <property type="entry name" value="Medium-chain alcohol dehydrogenases, catalytic domain"/>
    <property type="match status" value="1"/>
</dbReference>
<dbReference type="Pfam" id="PF00550">
    <property type="entry name" value="PP-binding"/>
    <property type="match status" value="4"/>
</dbReference>
<dbReference type="GO" id="GO:0006633">
    <property type="term" value="P:fatty acid biosynthetic process"/>
    <property type="evidence" value="ECO:0007669"/>
    <property type="project" value="InterPro"/>
</dbReference>
<dbReference type="InterPro" id="IPR016035">
    <property type="entry name" value="Acyl_Trfase/lysoPLipase"/>
</dbReference>
<dbReference type="InterPro" id="IPR014031">
    <property type="entry name" value="Ketoacyl_synth_C"/>
</dbReference>
<protein>
    <submittedName>
        <fullName evidence="11">Acyl transferase domain-containing protein</fullName>
    </submittedName>
</protein>
<dbReference type="Gene3D" id="3.40.47.10">
    <property type="match status" value="4"/>
</dbReference>
<feature type="active site" description="Proton acceptor; for dehydratase activity" evidence="6">
    <location>
        <position position="1916"/>
    </location>
</feature>
<feature type="domain" description="Ketosynthase family 3 (KS3)" evidence="9">
    <location>
        <begin position="995"/>
        <end position="1420"/>
    </location>
</feature>
<evidence type="ECO:0000256" key="1">
    <source>
        <dbReference type="ARBA" id="ARBA00022450"/>
    </source>
</evidence>
<dbReference type="InterPro" id="IPR049551">
    <property type="entry name" value="PKS_DH_C"/>
</dbReference>
<name>A0A3N1D0G9_9ACTN</name>
<dbReference type="InterPro" id="IPR055123">
    <property type="entry name" value="SpnB-like_Rossmann"/>
</dbReference>
<evidence type="ECO:0000259" key="9">
    <source>
        <dbReference type="PROSITE" id="PS52004"/>
    </source>
</evidence>
<dbReference type="SUPFAM" id="SSF51735">
    <property type="entry name" value="NAD(P)-binding Rossmann-fold domains"/>
    <property type="match status" value="7"/>
</dbReference>